<dbReference type="Gene3D" id="3.30.1340.10">
    <property type="entry name" value="HPr-like"/>
    <property type="match status" value="1"/>
</dbReference>
<proteinExistence type="predicted"/>
<evidence type="ECO:0000256" key="2">
    <source>
        <dbReference type="ARBA" id="ARBA00020422"/>
    </source>
</evidence>
<comment type="function">
    <text evidence="1">General (non sugar-specific) component of the phosphoenolpyruvate-dependent sugar phosphotransferase system (sugar PTS). This major carbohydrate active-transport system catalyzes the phosphorylation of incoming sugar substrates concomitantly with their translocation across the cell membrane. The phosphoryl group from phosphoenolpyruvate (PEP) is transferred to the phosphoryl carrier protein HPr by enzyme I. Phospho-HPr then transfers it to the PTS EIIA domain.</text>
</comment>
<dbReference type="SUPFAM" id="SSF55594">
    <property type="entry name" value="HPr-like"/>
    <property type="match status" value="1"/>
</dbReference>
<protein>
    <recommendedName>
        <fullName evidence="2">Phosphocarrier protein HPr</fullName>
    </recommendedName>
    <alternativeName>
        <fullName evidence="5">Histidine-containing protein</fullName>
    </alternativeName>
</protein>
<dbReference type="RefSeq" id="WP_076488013.1">
    <property type="nucleotide sequence ID" value="NZ_FTMS01000004.1"/>
</dbReference>
<feature type="domain" description="HPr" evidence="6">
    <location>
        <begin position="1"/>
        <end position="90"/>
    </location>
</feature>
<dbReference type="InterPro" id="IPR035895">
    <property type="entry name" value="HPr-like_sf"/>
</dbReference>
<dbReference type="Proteomes" id="UP000186400">
    <property type="component" value="Unassembled WGS sequence"/>
</dbReference>
<dbReference type="NCBIfam" id="TIGR01003">
    <property type="entry name" value="PTS_HPr_family"/>
    <property type="match status" value="1"/>
</dbReference>
<name>A0A1N6Q7W0_9SPIO</name>
<evidence type="ECO:0000256" key="3">
    <source>
        <dbReference type="ARBA" id="ARBA00022448"/>
    </source>
</evidence>
<evidence type="ECO:0000256" key="1">
    <source>
        <dbReference type="ARBA" id="ARBA00003681"/>
    </source>
</evidence>
<organism evidence="7 8">
    <name type="scientific">Alkalispirochaeta americana</name>
    <dbReference type="NCBI Taxonomy" id="159291"/>
    <lineage>
        <taxon>Bacteria</taxon>
        <taxon>Pseudomonadati</taxon>
        <taxon>Spirochaetota</taxon>
        <taxon>Spirochaetia</taxon>
        <taxon>Spirochaetales</taxon>
        <taxon>Spirochaetaceae</taxon>
        <taxon>Alkalispirochaeta</taxon>
    </lineage>
</organism>
<reference evidence="7 8" key="1">
    <citation type="submission" date="2017-01" db="EMBL/GenBank/DDBJ databases">
        <authorList>
            <person name="Mah S.A."/>
            <person name="Swanson W.J."/>
            <person name="Moy G.W."/>
            <person name="Vacquier V.D."/>
        </authorList>
    </citation>
    <scope>NUCLEOTIDE SEQUENCE [LARGE SCALE GENOMIC DNA]</scope>
    <source>
        <strain evidence="7 8">ASpG1</strain>
    </source>
</reference>
<evidence type="ECO:0000313" key="7">
    <source>
        <dbReference type="EMBL" id="SIQ12585.1"/>
    </source>
</evidence>
<dbReference type="OrthoDB" id="350754at2"/>
<dbReference type="PROSITE" id="PS51350">
    <property type="entry name" value="PTS_HPR_DOM"/>
    <property type="match status" value="1"/>
</dbReference>
<evidence type="ECO:0000256" key="4">
    <source>
        <dbReference type="ARBA" id="ARBA00022597"/>
    </source>
</evidence>
<dbReference type="InterPro" id="IPR001020">
    <property type="entry name" value="PTS_HPr_His_P_site"/>
</dbReference>
<dbReference type="InterPro" id="IPR000032">
    <property type="entry name" value="HPr-like"/>
</dbReference>
<dbReference type="InterPro" id="IPR050399">
    <property type="entry name" value="HPr"/>
</dbReference>
<evidence type="ECO:0000313" key="8">
    <source>
        <dbReference type="Proteomes" id="UP000186400"/>
    </source>
</evidence>
<dbReference type="PANTHER" id="PTHR33705:SF1">
    <property type="entry name" value="PHOSPHOCARRIER PROTEIN HPR"/>
    <property type="match status" value="1"/>
</dbReference>
<evidence type="ECO:0000256" key="5">
    <source>
        <dbReference type="ARBA" id="ARBA00033055"/>
    </source>
</evidence>
<dbReference type="AlphaFoldDB" id="A0A1N6Q7W0"/>
<keyword evidence="8" id="KW-1185">Reference proteome</keyword>
<dbReference type="EMBL" id="FTMS01000004">
    <property type="protein sequence ID" value="SIQ12585.1"/>
    <property type="molecule type" value="Genomic_DNA"/>
</dbReference>
<dbReference type="CDD" id="cd00367">
    <property type="entry name" value="PTS-HPr_like"/>
    <property type="match status" value="1"/>
</dbReference>
<dbReference type="PANTHER" id="PTHR33705">
    <property type="entry name" value="PHOSPHOCARRIER PROTEIN HPR"/>
    <property type="match status" value="1"/>
</dbReference>
<keyword evidence="4" id="KW-0762">Sugar transport</keyword>
<accession>A0A1N6Q7W0</accession>
<dbReference type="STRING" id="159291.SAMN05920897_10446"/>
<dbReference type="PROSITE" id="PS00369">
    <property type="entry name" value="PTS_HPR_HIS"/>
    <property type="match status" value="1"/>
</dbReference>
<dbReference type="PRINTS" id="PR00107">
    <property type="entry name" value="PHOSPHOCPHPR"/>
</dbReference>
<sequence length="96" mass="10077">MIEETVQVVTEEGLHTRPANQFVKLAKGFDSLITITKGEKTATGTSLLKIMKLGVVQGDTVTLAVNGEDEQQAMEAVRALLLGTGQGGEGTMGETS</sequence>
<keyword evidence="3" id="KW-0813">Transport</keyword>
<evidence type="ECO:0000259" key="6">
    <source>
        <dbReference type="PROSITE" id="PS51350"/>
    </source>
</evidence>
<gene>
    <name evidence="7" type="ORF">SAMN05920897_10446</name>
</gene>
<dbReference type="Pfam" id="PF00381">
    <property type="entry name" value="PTS-HPr"/>
    <property type="match status" value="1"/>
</dbReference>